<gene>
    <name evidence="1" type="ORF">CHH28_10330</name>
</gene>
<dbReference type="AlphaFoldDB" id="A0A222FJU5"/>
<dbReference type="KEGG" id="bsan:CHH28_10330"/>
<name>A0A222FJU5_9GAMM</name>
<dbReference type="EMBL" id="CP022530">
    <property type="protein sequence ID" value="ASP39050.1"/>
    <property type="molecule type" value="Genomic_DNA"/>
</dbReference>
<protein>
    <submittedName>
        <fullName evidence="1">Uncharacterized protein</fullName>
    </submittedName>
</protein>
<evidence type="ECO:0000313" key="1">
    <source>
        <dbReference type="EMBL" id="ASP39050.1"/>
    </source>
</evidence>
<organism evidence="1 2">
    <name type="scientific">Bacterioplanes sanyensis</name>
    <dbReference type="NCBI Taxonomy" id="1249553"/>
    <lineage>
        <taxon>Bacteria</taxon>
        <taxon>Pseudomonadati</taxon>
        <taxon>Pseudomonadota</taxon>
        <taxon>Gammaproteobacteria</taxon>
        <taxon>Oceanospirillales</taxon>
        <taxon>Oceanospirillaceae</taxon>
        <taxon>Bacterioplanes</taxon>
    </lineage>
</organism>
<reference evidence="1 2" key="1">
    <citation type="submission" date="2017-07" db="EMBL/GenBank/DDBJ databases">
        <title>Annotated genome sequence of Bacterioplanes sanyensis isolated from Red Sea.</title>
        <authorList>
            <person name="Rehman Z.U."/>
        </authorList>
    </citation>
    <scope>NUCLEOTIDE SEQUENCE [LARGE SCALE GENOMIC DNA]</scope>
    <source>
        <strain evidence="1 2">NV9</strain>
    </source>
</reference>
<dbReference type="RefSeq" id="WP_094060234.1">
    <property type="nucleotide sequence ID" value="NZ_CP022530.1"/>
</dbReference>
<accession>A0A222FJU5</accession>
<dbReference type="OrthoDB" id="9969398at2"/>
<sequence>MAKKIEERHSFAIEGLSHALEGKIIQTNEVEHLPYELVVSHFCKPFDGAVNVHKPSRTHTETIEQARSEFESYASHFKVIGVESNPNF</sequence>
<evidence type="ECO:0000313" key="2">
    <source>
        <dbReference type="Proteomes" id="UP000202440"/>
    </source>
</evidence>
<keyword evidence="2" id="KW-1185">Reference proteome</keyword>
<proteinExistence type="predicted"/>
<dbReference type="Proteomes" id="UP000202440">
    <property type="component" value="Chromosome"/>
</dbReference>